<proteinExistence type="predicted"/>
<keyword evidence="3" id="KW-1185">Reference proteome</keyword>
<gene>
    <name evidence="2" type="ORF">BS47DRAFT_1348259</name>
</gene>
<protein>
    <submittedName>
        <fullName evidence="2">Uncharacterized protein</fullName>
    </submittedName>
</protein>
<name>A0A9P6ARA7_9AGAM</name>
<sequence>MLKAKNSRLGCQMSQSDFNASVQESLAGWEAARSSTTGIVPQPSNEAPATPSCTPAADPLNESEGSAPLSKAVIQPGRSIKVLLSSGKYAAPDLVHHVRNLQYAPLPMFSVKEMH</sequence>
<feature type="non-terminal residue" evidence="2">
    <location>
        <position position="115"/>
    </location>
</feature>
<evidence type="ECO:0000313" key="3">
    <source>
        <dbReference type="Proteomes" id="UP000886523"/>
    </source>
</evidence>
<feature type="region of interest" description="Disordered" evidence="1">
    <location>
        <begin position="33"/>
        <end position="70"/>
    </location>
</feature>
<dbReference type="EMBL" id="MU129020">
    <property type="protein sequence ID" value="KAF9510242.1"/>
    <property type="molecule type" value="Genomic_DNA"/>
</dbReference>
<evidence type="ECO:0000256" key="1">
    <source>
        <dbReference type="SAM" id="MobiDB-lite"/>
    </source>
</evidence>
<dbReference type="AlphaFoldDB" id="A0A9P6ARA7"/>
<evidence type="ECO:0000313" key="2">
    <source>
        <dbReference type="EMBL" id="KAF9510242.1"/>
    </source>
</evidence>
<reference evidence="2" key="1">
    <citation type="journal article" date="2020" name="Nat. Commun.">
        <title>Large-scale genome sequencing of mycorrhizal fungi provides insights into the early evolution of symbiotic traits.</title>
        <authorList>
            <person name="Miyauchi S."/>
            <person name="Kiss E."/>
            <person name="Kuo A."/>
            <person name="Drula E."/>
            <person name="Kohler A."/>
            <person name="Sanchez-Garcia M."/>
            <person name="Morin E."/>
            <person name="Andreopoulos B."/>
            <person name="Barry K.W."/>
            <person name="Bonito G."/>
            <person name="Buee M."/>
            <person name="Carver A."/>
            <person name="Chen C."/>
            <person name="Cichocki N."/>
            <person name="Clum A."/>
            <person name="Culley D."/>
            <person name="Crous P.W."/>
            <person name="Fauchery L."/>
            <person name="Girlanda M."/>
            <person name="Hayes R.D."/>
            <person name="Keri Z."/>
            <person name="LaButti K."/>
            <person name="Lipzen A."/>
            <person name="Lombard V."/>
            <person name="Magnuson J."/>
            <person name="Maillard F."/>
            <person name="Murat C."/>
            <person name="Nolan M."/>
            <person name="Ohm R.A."/>
            <person name="Pangilinan J."/>
            <person name="Pereira M.F."/>
            <person name="Perotto S."/>
            <person name="Peter M."/>
            <person name="Pfister S."/>
            <person name="Riley R."/>
            <person name="Sitrit Y."/>
            <person name="Stielow J.B."/>
            <person name="Szollosi G."/>
            <person name="Zifcakova L."/>
            <person name="Stursova M."/>
            <person name="Spatafora J.W."/>
            <person name="Tedersoo L."/>
            <person name="Vaario L.M."/>
            <person name="Yamada A."/>
            <person name="Yan M."/>
            <person name="Wang P."/>
            <person name="Xu J."/>
            <person name="Bruns T."/>
            <person name="Baldrian P."/>
            <person name="Vilgalys R."/>
            <person name="Dunand C."/>
            <person name="Henrissat B."/>
            <person name="Grigoriev I.V."/>
            <person name="Hibbett D."/>
            <person name="Nagy L.G."/>
            <person name="Martin F.M."/>
        </authorList>
    </citation>
    <scope>NUCLEOTIDE SEQUENCE</scope>
    <source>
        <strain evidence="2">UP504</strain>
    </source>
</reference>
<feature type="compositionally biased region" description="Polar residues" evidence="1">
    <location>
        <begin position="33"/>
        <end position="53"/>
    </location>
</feature>
<organism evidence="2 3">
    <name type="scientific">Hydnum rufescens UP504</name>
    <dbReference type="NCBI Taxonomy" id="1448309"/>
    <lineage>
        <taxon>Eukaryota</taxon>
        <taxon>Fungi</taxon>
        <taxon>Dikarya</taxon>
        <taxon>Basidiomycota</taxon>
        <taxon>Agaricomycotina</taxon>
        <taxon>Agaricomycetes</taxon>
        <taxon>Cantharellales</taxon>
        <taxon>Hydnaceae</taxon>
        <taxon>Hydnum</taxon>
    </lineage>
</organism>
<comment type="caution">
    <text evidence="2">The sequence shown here is derived from an EMBL/GenBank/DDBJ whole genome shotgun (WGS) entry which is preliminary data.</text>
</comment>
<accession>A0A9P6ARA7</accession>
<dbReference type="Proteomes" id="UP000886523">
    <property type="component" value="Unassembled WGS sequence"/>
</dbReference>